<dbReference type="Proteomes" id="UP000431269">
    <property type="component" value="Chromosome"/>
</dbReference>
<dbReference type="AlphaFoldDB" id="A0A6I6MN80"/>
<gene>
    <name evidence="2" type="ORF">DSM104635_01023</name>
</gene>
<dbReference type="KEGG" id="tsv:DSM104635_01023"/>
<sequence>MFRIVCAAAAAAVIGFAGLAVAQNAATGALAQAVAATAAAKADYAFDVEIDTAKLNWRARFDPSGSPRLRLVSPRRDELENNQRRAFDRMAEEFEGVSWCASEHMGRVADVRLVREDETSAVYAFQPTPESIRGEQARQFANRLRGEMTIDKAARDVTRVRLYTPEAFSPFPLVRVDSANIVITCAAAPNGRRFAAETVSEFRGSALGQDFNERSVQRQRNLSGA</sequence>
<evidence type="ECO:0000313" key="2">
    <source>
        <dbReference type="EMBL" id="QGZ94207.1"/>
    </source>
</evidence>
<keyword evidence="1" id="KW-0732">Signal</keyword>
<evidence type="ECO:0000313" key="3">
    <source>
        <dbReference type="Proteomes" id="UP000431269"/>
    </source>
</evidence>
<proteinExistence type="predicted"/>
<dbReference type="RefSeq" id="WP_158765162.1">
    <property type="nucleotide sequence ID" value="NZ_CP047045.1"/>
</dbReference>
<feature type="chain" id="PRO_5026033255" evidence="1">
    <location>
        <begin position="23"/>
        <end position="225"/>
    </location>
</feature>
<protein>
    <submittedName>
        <fullName evidence="2">Uncharacterized protein</fullName>
    </submittedName>
</protein>
<accession>A0A6I6MN80</accession>
<dbReference type="EMBL" id="CP047045">
    <property type="protein sequence ID" value="QGZ94207.1"/>
    <property type="molecule type" value="Genomic_DNA"/>
</dbReference>
<feature type="signal peptide" evidence="1">
    <location>
        <begin position="1"/>
        <end position="22"/>
    </location>
</feature>
<keyword evidence="3" id="KW-1185">Reference proteome</keyword>
<reference evidence="3" key="1">
    <citation type="submission" date="2019-12" db="EMBL/GenBank/DDBJ databases">
        <title>Complete genome of Terracaulis silvestris 0127_4.</title>
        <authorList>
            <person name="Vieira S."/>
            <person name="Riedel T."/>
            <person name="Sproer C."/>
            <person name="Pascual J."/>
            <person name="Boedeker C."/>
            <person name="Overmann J."/>
        </authorList>
    </citation>
    <scope>NUCLEOTIDE SEQUENCE [LARGE SCALE GENOMIC DNA]</scope>
    <source>
        <strain evidence="3">0127_4</strain>
    </source>
</reference>
<organism evidence="2 3">
    <name type="scientific">Terricaulis silvestris</name>
    <dbReference type="NCBI Taxonomy" id="2686094"/>
    <lineage>
        <taxon>Bacteria</taxon>
        <taxon>Pseudomonadati</taxon>
        <taxon>Pseudomonadota</taxon>
        <taxon>Alphaproteobacteria</taxon>
        <taxon>Caulobacterales</taxon>
        <taxon>Caulobacteraceae</taxon>
        <taxon>Terricaulis</taxon>
    </lineage>
</organism>
<name>A0A6I6MN80_9CAUL</name>
<evidence type="ECO:0000256" key="1">
    <source>
        <dbReference type="SAM" id="SignalP"/>
    </source>
</evidence>